<dbReference type="AlphaFoldDB" id="A0A7G9Z0P1"/>
<keyword evidence="1" id="KW-0472">Membrane</keyword>
<gene>
    <name evidence="3" type="ORF">ALDDBJOO_00001</name>
</gene>
<keyword evidence="1" id="KW-1133">Transmembrane helix</keyword>
<evidence type="ECO:0000313" key="3">
    <source>
        <dbReference type="EMBL" id="QNO53825.1"/>
    </source>
</evidence>
<proteinExistence type="predicted"/>
<accession>A0A7G9Z0P1</accession>
<sequence>MDEEERYKRAKERVEELKGFYEHLTIYIGVNITLVIINLVTSPNALWFYWVTVFWGIGIIWHAIDVYGKRGKKWEEKKIKELMEKEERK</sequence>
<evidence type="ECO:0000259" key="2">
    <source>
        <dbReference type="Pfam" id="PF13239"/>
    </source>
</evidence>
<keyword evidence="1" id="KW-0812">Transmembrane</keyword>
<protein>
    <recommendedName>
        <fullName evidence="2">2TM domain-containing protein</fullName>
    </recommendedName>
</protein>
<dbReference type="Pfam" id="PF13239">
    <property type="entry name" value="2TM"/>
    <property type="match status" value="1"/>
</dbReference>
<dbReference type="EMBL" id="MT631553">
    <property type="protein sequence ID" value="QNO53825.1"/>
    <property type="molecule type" value="Genomic_DNA"/>
</dbReference>
<name>A0A7G9Z0P1_9EURY</name>
<dbReference type="InterPro" id="IPR025698">
    <property type="entry name" value="2TM_dom"/>
</dbReference>
<feature type="transmembrane region" description="Helical" evidence="1">
    <location>
        <begin position="47"/>
        <end position="68"/>
    </location>
</feature>
<feature type="domain" description="2TM" evidence="2">
    <location>
        <begin position="8"/>
        <end position="84"/>
    </location>
</feature>
<feature type="transmembrane region" description="Helical" evidence="1">
    <location>
        <begin position="20"/>
        <end position="41"/>
    </location>
</feature>
<organism evidence="3">
    <name type="scientific">Candidatus Methanophagaceae archaeon ANME-1 ERB6</name>
    <dbReference type="NCBI Taxonomy" id="2759912"/>
    <lineage>
        <taxon>Archaea</taxon>
        <taxon>Methanobacteriati</taxon>
        <taxon>Methanobacteriota</taxon>
        <taxon>Stenosarchaea group</taxon>
        <taxon>Methanomicrobia</taxon>
        <taxon>Candidatus Methanophagales</taxon>
        <taxon>Candidatus Methanophagaceae</taxon>
    </lineage>
</organism>
<evidence type="ECO:0000256" key="1">
    <source>
        <dbReference type="SAM" id="Phobius"/>
    </source>
</evidence>
<reference evidence="3" key="1">
    <citation type="submission" date="2020-06" db="EMBL/GenBank/DDBJ databases">
        <title>Unique genomic features of the anaerobic methanotrophic archaea.</title>
        <authorList>
            <person name="Chadwick G.L."/>
            <person name="Skennerton C.T."/>
            <person name="Laso-Perez R."/>
            <person name="Leu A.O."/>
            <person name="Speth D.R."/>
            <person name="Yu H."/>
            <person name="Morgan-Lang C."/>
            <person name="Hatzenpichler R."/>
            <person name="Goudeau D."/>
            <person name="Malmstrom R."/>
            <person name="Brazelton W.J."/>
            <person name="Woyke T."/>
            <person name="Hallam S.J."/>
            <person name="Tyson G.W."/>
            <person name="Wegener G."/>
            <person name="Boetius A."/>
            <person name="Orphan V."/>
        </authorList>
    </citation>
    <scope>NUCLEOTIDE SEQUENCE</scope>
</reference>